<name>A0A1B6HJA5_9HEMI</name>
<dbReference type="GO" id="GO:0005771">
    <property type="term" value="C:multivesicular body"/>
    <property type="evidence" value="ECO:0007669"/>
    <property type="project" value="TreeGrafter"/>
</dbReference>
<evidence type="ECO:0000256" key="4">
    <source>
        <dbReference type="ARBA" id="ARBA00022753"/>
    </source>
</evidence>
<keyword evidence="4" id="KW-0967">Endosome</keyword>
<comment type="subcellular location">
    <subcellularLocation>
        <location evidence="1">Endosome membrane</location>
    </subcellularLocation>
</comment>
<dbReference type="GO" id="GO:0000815">
    <property type="term" value="C:ESCRT III complex"/>
    <property type="evidence" value="ECO:0007669"/>
    <property type="project" value="TreeGrafter"/>
</dbReference>
<dbReference type="InterPro" id="IPR005024">
    <property type="entry name" value="Snf7_fam"/>
</dbReference>
<evidence type="ECO:0000256" key="6">
    <source>
        <dbReference type="ARBA" id="ARBA00023136"/>
    </source>
</evidence>
<dbReference type="GO" id="GO:0006900">
    <property type="term" value="P:vesicle budding from membrane"/>
    <property type="evidence" value="ECO:0007669"/>
    <property type="project" value="TreeGrafter"/>
</dbReference>
<feature type="coiled-coil region" evidence="7">
    <location>
        <begin position="67"/>
        <end position="94"/>
    </location>
</feature>
<dbReference type="AlphaFoldDB" id="A0A1B6HJA5"/>
<accession>A0A1B6HJA5</accession>
<evidence type="ECO:0000256" key="7">
    <source>
        <dbReference type="SAM" id="Coils"/>
    </source>
</evidence>
<feature type="compositionally biased region" description="Basic and acidic residues" evidence="8">
    <location>
        <begin position="191"/>
        <end position="200"/>
    </location>
</feature>
<evidence type="ECO:0000313" key="9">
    <source>
        <dbReference type="EMBL" id="JAS74784.1"/>
    </source>
</evidence>
<evidence type="ECO:0000256" key="5">
    <source>
        <dbReference type="ARBA" id="ARBA00022927"/>
    </source>
</evidence>
<feature type="region of interest" description="Disordered" evidence="8">
    <location>
        <begin position="168"/>
        <end position="208"/>
    </location>
</feature>
<keyword evidence="7" id="KW-0175">Coiled coil</keyword>
<protein>
    <submittedName>
        <fullName evidence="9">Uncharacterized protein</fullName>
    </submittedName>
</protein>
<evidence type="ECO:0000256" key="8">
    <source>
        <dbReference type="SAM" id="MobiDB-lite"/>
    </source>
</evidence>
<feature type="coiled-coil region" evidence="7">
    <location>
        <begin position="16"/>
        <end position="43"/>
    </location>
</feature>
<dbReference type="GO" id="GO:0015031">
    <property type="term" value="P:protein transport"/>
    <property type="evidence" value="ECO:0007669"/>
    <property type="project" value="UniProtKB-KW"/>
</dbReference>
<keyword evidence="5" id="KW-0653">Protein transport</keyword>
<gene>
    <name evidence="9" type="ORF">g.11256</name>
</gene>
<dbReference type="PANTHER" id="PTHR22761:SF5">
    <property type="entry name" value="CHARGED MULTIVESICULAR BODY PROTEIN 6"/>
    <property type="match status" value="1"/>
</dbReference>
<reference evidence="9" key="1">
    <citation type="submission" date="2015-11" db="EMBL/GenBank/DDBJ databases">
        <title>De novo transcriptome assembly of four potential Pierce s Disease insect vectors from Arizona vineyards.</title>
        <authorList>
            <person name="Tassone E.E."/>
        </authorList>
    </citation>
    <scope>NUCLEOTIDE SEQUENCE</scope>
</reference>
<organism evidence="9">
    <name type="scientific">Homalodisca liturata</name>
    <dbReference type="NCBI Taxonomy" id="320908"/>
    <lineage>
        <taxon>Eukaryota</taxon>
        <taxon>Metazoa</taxon>
        <taxon>Ecdysozoa</taxon>
        <taxon>Arthropoda</taxon>
        <taxon>Hexapoda</taxon>
        <taxon>Insecta</taxon>
        <taxon>Pterygota</taxon>
        <taxon>Neoptera</taxon>
        <taxon>Paraneoptera</taxon>
        <taxon>Hemiptera</taxon>
        <taxon>Auchenorrhyncha</taxon>
        <taxon>Membracoidea</taxon>
        <taxon>Cicadellidae</taxon>
        <taxon>Cicadellinae</taxon>
        <taxon>Proconiini</taxon>
        <taxon>Homalodisca</taxon>
    </lineage>
</organism>
<comment type="similarity">
    <text evidence="2">Belongs to the SNF7 family.</text>
</comment>
<dbReference type="Pfam" id="PF03357">
    <property type="entry name" value="Snf7"/>
    <property type="match status" value="1"/>
</dbReference>
<keyword evidence="3" id="KW-0813">Transport</keyword>
<evidence type="ECO:0000256" key="1">
    <source>
        <dbReference type="ARBA" id="ARBA00004608"/>
    </source>
</evidence>
<evidence type="ECO:0000256" key="3">
    <source>
        <dbReference type="ARBA" id="ARBA00022448"/>
    </source>
</evidence>
<dbReference type="EMBL" id="GECU01032922">
    <property type="protein sequence ID" value="JAS74784.1"/>
    <property type="molecule type" value="Transcribed_RNA"/>
</dbReference>
<sequence>MGNIFGKKKVSKVTNHDKAVLQVKNQRDKLRQYQQRIEKKLQAERVLAKQLITDGKKERAKLLLRKKRFQEQLLEKTDGQLENLERMIHDLEFSQVELQVLDGLKVGNEALKKVNDMLNVEDVEKILEETREAVDKQKEIDELLSGVLTSEDEEAVEKEFDEMMALEEGAGDNMEVENVNLPDVPTDELPEPEKEAEKPQKKIAVAAE</sequence>
<proteinExistence type="inferred from homology"/>
<dbReference type="Gene3D" id="1.10.287.1060">
    <property type="entry name" value="ESAT-6-like"/>
    <property type="match status" value="1"/>
</dbReference>
<dbReference type="PANTHER" id="PTHR22761">
    <property type="entry name" value="CHARGED MULTIVESICULAR BODY PROTEIN"/>
    <property type="match status" value="1"/>
</dbReference>
<dbReference type="GO" id="GO:0032511">
    <property type="term" value="P:late endosome to vacuole transport via multivesicular body sorting pathway"/>
    <property type="evidence" value="ECO:0007669"/>
    <property type="project" value="TreeGrafter"/>
</dbReference>
<keyword evidence="6" id="KW-0472">Membrane</keyword>
<evidence type="ECO:0000256" key="2">
    <source>
        <dbReference type="ARBA" id="ARBA00006190"/>
    </source>
</evidence>